<feature type="region of interest" description="Disordered" evidence="1">
    <location>
        <begin position="1118"/>
        <end position="1177"/>
    </location>
</feature>
<feature type="compositionally biased region" description="Basic and acidic residues" evidence="1">
    <location>
        <begin position="972"/>
        <end position="984"/>
    </location>
</feature>
<sequence length="5225" mass="547102">MGLILVEKKSGKRIDLSKVLKNGKYTELAVPGEEYYLIDRATGKTPEDIKVTRSGNDLILKSEKENVEVIIDDFWGKCDDEQQCFAIFDVGASEGADAGQVIVTQVGKEFYSFSEIEAGMVGTLAEGDSFSPWLYGLAGLTVLGLGAAAAGGSGGGSSAHSAPSDTTPPDQPTDVVISNNGDQITGKAEPGSKVTVKDDQGNVIAEGTADGNGNFAIDLNPPKQNGEQVEVTATDNAGNTSTPTDIIAPDSTPPNKPKNLDVSDDGTRVTGTAEPGSTVTVKDEQGNVIGTGKANEEDGKFDVTINPPKTNGEDLTVTATDEAGNPSQPNTVKADDNTPPAKPENLGVSDDGTRITGTAEPGSTVTVKDEKDNVIGTGKANEEDGKFDITLDEPKTALEELSVTATDNANNESNSEKVTAPLVVPKTKPDFDYAVPVAGVDKLYNAKEVGTDGTITVKVIPNANIGDSISITRDGKTEVFKITTDNKNGIEVEVKPGSEISAFIIGANGVAGEIASQTLQNADVDVPNARPIITFESTGTDNIYNIEEVKQGKPNTITATVKFPDAKVGDIVVVNGQETRITTENLGSGVEVEVEPNTEVKAYIKDDAGNQGFISTSIAPKADLEKPDAPIKVDVASDNSPADNVLTRNEINKNGEVPVRVYLPQGLEEGDKLIVTPSTEDKKGSPIDHPLTKAEIDQGYAIVDAPTGVDALGQGKVSFTAQLIDKAGNSSTEKGSDNYDVKRALLGKPSVEYPDDKDNNQVLLGEELVDNTTSVKINLPYIGEGDKVSITINGEEYGVDVITQKVTHNDKTFKFKPATDDDGYTVTINDISIADGSVSEVVTNVVVTANNTELKANGTLCIDRSQPGGIDNNGDAKGDDKPKLEIPEAVNPSLEKDGNINAQELSDGVVAKVTLPEGVQAGDVIVIKNNGRELYTYTIPQGTTTTKGSVIEFSIPKEKLPSGAYELSASVKEPDSYGDKARESEDSDTVAFKIDNSIPGDSNGDGVVNGSDKNSGQPIVTVKDSHTDDGQDKPVGNKDLENGIQVEVTIPKGTEAGDTVEVTVKTPNGEVKKTAKVEEGDLPENGDGKVTVTVPTNDLQDNNGKVPDGDYSVTAVVTDPAGNSSATSDEAKFTVDTTAPGDSNGDGKVDGGDKNGGKPTVAVPEATDADGNTINAGDLKDGVQVEVTLPGGVAAGDVVTLEVTTPNSNDPIKVTQTLESGDITAGKVTVDIPKKDLPKDSDGKVDGAYQVTATVSDKAGNTSPVSDVKDFTIDATVPGDTNGDGKADTNDINGKPSVSIPENADGGVTATEFNNGVQVQVTLPAGTQKGDTITLTVTPKGGEAFTVISAPISDSDLSTETATVTIPKDQFPETPKGDYTVSAQIKDAAGNQSLASVKKTFTVLDTVVPGDTNSDGVADSEDDNGGKPNVSVVDAHTSDNQDKPVGSDDLKDGVQVEVTLPKGTEVGDTVEVTVKTPNGETLPPITVKVEEGDLPGTGDGKVTVTVPNKQFPTDEKGKITEGEYKVTATVKDADGNTSQPSDNATFKVDTTVPGDSNGDGFANGQGDDNDGKPVITIPEAKPEAKDGVNASELDNGVQVKVTLPAGTQEGDKVYLTLTPEGKASIAIEPPYEVKAEDLNGERTVDITIPKDTLPKDAESGKTLDGNFTVTAQVKDAAGNTSQPSDKASFTVDTVEISGKPGVTIPEMDNNSVNASEFATAQGVDIKVTLPEGTQAGDTLTVTVSADGKAPITITKELTAEDLNATDGLTIHIPANKESNQANSFPVKADGSYIVVAKVSDGTKTVESTPTSLVIDTTVPGDSNGNGKVDGDDKNGGKPVVAVPEATDADGNTINADDLKDGVQVNVTLPQGTQVGDTVTLTVKPENSDAFTVPYTVKEGDDVSGSGTPVSVTIPKQHGGKDLDGAYTVTAVVTDAAGNSSATSAEAKFTVDATVPGDTTGDGVADDNGKPVVTIPEATGGVNADELSDGIKVQVTLPKGTQVGDTVTLTVKADDGTEKEVTYTVKQSDDVNGATPVEIPIAKDNLPKDADNSVDGAYTVTAKVTDPAGNSSLPSTPANFTVDTTVPGDSDGNGVVNEQDANGGKPVVAIPEATDADGNTINADDLKDGVQVNVTLPKGTQVGDTVTLTVTPKDGQSFEVAHTVDANDDLTGTDPVTITIPKDNLPKDSQGKTLDGEFTVTAKVTDPAGNSSASSDEAKFTVDATVPGDTNGNGKADDADDDKGKPTVTIPEATEADKHIVNAEDFKDGVQVQVTLPKGTQAGDTITLTIKPANGTAFTVPYTVEPTDDVSGNGKVIVNVPVNKFSTTPDGNYTVTAVVTDHSGNSSATSDAANFTIDITAPGDTNPAVSGVEEAPEVSIPEADNGVNDTEWNGGEKQEGAGIQVKVTLPSGTRAGDTVTLTVTNADGTTTVFTSKPYQVKESDLTNGATITIPTSSNLTDGDYHVTALVTDQAGNAGKASDPADFTLDTTATGKPTIEGFVSDNNPQDNIITRNEVAEDGSVQVKVKLPEGVKEGDVLYITPYTMPKENGKDIVEGEVVEHTITGSDVSSQSAIVSVPTGVEDGKEGTLLVVANILDKAGNDSEASNVEKIDVNRALEGKPNIVYTSDTDQNGVLMGDEIANNVVPVEVNLPTVNADDTVLITINGDNTYTVDLSGDTKVIKHGDKTYTLTTKQVNGKTEYTTTINDVAVKDDATSITSSIVVTPTSGEKTEASQTIQIDRKQPGGTTDADSDGKGDDKPSITIPDASNPSLAEDGKVNASELSDGVVVNVTVPAGTEAGDIIVIKNNGSEIYTFTIPADTTIGTDHPIAVTVPKDKFADGEIYNITASVKEPYSKGARESEDSDQVTFTVDTTVPGDSDGDNKPDNAGKPVVTLPDGVKDGVNVKELSDGIKVQVTLPKGTQEGDTVILTVKADDGTEQEVTYTVQPGDDVSGNGTPVSVTIPKQHEGKDLDGAYTVTAKVTDLAGNSSKDSDPVNFKVDTTVPGDSNGDGVVNEQDANGKPVVAIPEATQEDGYTINAKELADGEGVQVNVTLPQGTQVGDTVTLTVKPENDDAFTVPYTVKEGDDVSGNGTPVSITIPKQHEGKDLEGAYTVTAVVTDAAGNSSVTSDEEKFTVDATVPGDTNGDGVADDNGKPVVTIPENANGGVNATEFNENGVQVNVTLPKGTQVGDTVTLTVKPASGNEFTVTYPVKDTDNVTGSGSVTVDIPTERFPNNPDGAYTVTAKVTDPAGNSSKVSTPANFTVDTTVPGDSNGDGVADDDGKPVIESIPEATEADGYSINATEFSDGIEVQVRLPQGTQVGDTVTLTLQPQIGKAITVDYKVQASDLSGSDLIATIPVERAKFPEQQADGEYTVTAQVKDPAGNNSLESESKTFTVDTQAPTVTAPEAKDDGSVVITLPDDADKVTVTVQPEGETKPRDITLTKGDDGSWTSSDPAVVPNVSNGSTTTTIPNDKVTDGSEVTVSAQDKAGNSHSVSVNAVDVNDAPVLTIKPEDIVETGFTKGQATAGKLIATVTATDPDKDDTATIQLLNKDGYFEINSETGGISLTEKGAAFVNEGNNLPSIQVQAIDNIGLAGEAETVDIADTIDTSNTLEITSNDGESVTGATDPLSTVEIRNANNEVVGRGAADSKGKFDIKLTHEEVVSLGKEKANQDIQADHNGDGEPETYHTDEEGNYRYTVDSPIKTGEMLTVTSTNSYDNRATQQSETPDKIAPSAPVIEINEQGTVISGIAEPDSTIVLQVTSKDGQTTQVATDKNNKPIIANEKGEFTIELEDPLIGKETITATAKDKAHNISPSSDSITAPYFNNQLKDVDISLRNDTGISDRDNITNDGGLKLVGDDSAMITKVEYKDAEGNYQTLPAVGGVYTLPEGVYEAGAIRVTQQDDSGAIKRNSNSQAITIDTTAPDAATAVNDQNGNVTITLPHNAPQGDYVEVMVGNKKVTLTSDGDNGWTSSDTALVPTPRDNEVTILHTVAPSGTGVSVQSFDIAGNKADKDSDNTLIDRTKITVALEHPEVNSNLMNDTNTMMVLNTAELEASGSPSNVRVKIYLPDSAQVGDYVEFPFGSSILKAQVKQTDIKNGYFEVKAGAPMNFALVQGENKYPVKLYQSDKTTVKSESEPLLIYVDKLTPDTPVVTSETGGEVTITLPTGKRSNFDPSTSIGTQAEVGDWVIITAGDQSVKLTKTANGWEKPTEVDWITINGNTATIPTNTEKFPYGTTVTAQAFDKAGNESEQGVGHVVQDPLKFTDFKVNNQDLDTSTPNIVDTNQKAIYYTATVEGQEAEEAIIRVRLMKGDQQVEVHYLDISSDSQTYKGAFNNLSADYEKYQVIADIVHQDKNTGFNDTNLPERSVDVIVDNVVPQLALSKIKSDVSDGPNNKPNSVTIVATDGSHTLKDGNTTVSGAAEMTMKLDFGNAQSDKQRIITDKLGNKVVVYNPKLDWMMRKDDDDDTSIDQYHNDHAQGWGFDTKTAVMYNQDKALFYKWNGDNEAADIIVSGMSRTDEWWNYYNRRGWIGAENTGSSTSLTNKTMTQFIMDTLGGGNDYISAPAIAGNVVIRTNDGDDMITTMNLQGRYDYYIGLGYSRPNVDGSNQIYMGDGNDTFEVTGTAKDTEDPNKAGAVRDEMKYASLYATNAKIDMGAGNDKVSIKWNVFAGSQQESGNYFNLGEGDDTMTVGGNVLGQLRETSYEGSTIINLGSGNDTLSLAKIEQESNYEPPLVLITSKESADVTIGNVKKAQLSMMMGDGEDKVTISEDLILSGQKSDWISQVFLHNDEYARQGIERYKNFYDQALKDQINSSLVRAIDLIATDSQDRSATGGRDVVGADRVATSTSERITEIIDVLDLGDGQNTLSVTGKMFGVNYFGGKDVDTIRSGVTENSRFWLGLGEDSVELAQMSNSAIYAGAGEDRITVGGIAKQEGRGSIISAEDGNDTIIINALPKKSVALEADKSWISGGNGDDTITINGDLFGTYNQIFGDAGNDTITISGNIRGSNNSIDGGAGNDTITLAGDILKDLGGKFEIRGGEGNDTISVGNISTEDNVSIFAGNGNDIVTIKNVKGDNDHIIDLGEDVNKTDYDILSIEGSQSEGYNNQFSIGGKPSDHAQIWGAEEIRFTGTGVTVKIVSGNLVNNNTGQPPAGKDELFIHNDGGDATNKVVLSGSGWTKSETAVEHSFNGVSYQNVDVYKHSSSDDILYIQQGVKVII</sequence>
<dbReference type="GO" id="GO:0007156">
    <property type="term" value="P:homophilic cell adhesion via plasma membrane adhesion molecules"/>
    <property type="evidence" value="ECO:0007669"/>
    <property type="project" value="InterPro"/>
</dbReference>
<comment type="caution">
    <text evidence="3">The sequence shown here is derived from an EMBL/GenBank/DDBJ whole genome shotgun (WGS) entry which is preliminary data.</text>
</comment>
<feature type="compositionally biased region" description="Basic and acidic residues" evidence="1">
    <location>
        <begin position="1145"/>
        <end position="1156"/>
    </location>
</feature>
<evidence type="ECO:0000313" key="3">
    <source>
        <dbReference type="EMBL" id="HJF74723.1"/>
    </source>
</evidence>
<evidence type="ECO:0000259" key="2">
    <source>
        <dbReference type="PROSITE" id="PS50268"/>
    </source>
</evidence>
<feature type="region of interest" description="Disordered" evidence="1">
    <location>
        <begin position="2204"/>
        <end position="2244"/>
    </location>
</feature>
<feature type="region of interest" description="Disordered" evidence="1">
    <location>
        <begin position="2854"/>
        <end position="2898"/>
    </location>
</feature>
<dbReference type="SUPFAM" id="SSF51120">
    <property type="entry name" value="beta-Roll"/>
    <property type="match status" value="1"/>
</dbReference>
<dbReference type="PROSITE" id="PS50890">
    <property type="entry name" value="PUA"/>
    <property type="match status" value="2"/>
</dbReference>
<dbReference type="InterPro" id="IPR015919">
    <property type="entry name" value="Cadherin-like_sf"/>
</dbReference>
<evidence type="ECO:0000256" key="1">
    <source>
        <dbReference type="SAM" id="MobiDB-lite"/>
    </source>
</evidence>
<feature type="region of interest" description="Disordered" evidence="1">
    <location>
        <begin position="289"/>
        <end position="362"/>
    </location>
</feature>
<dbReference type="NCBIfam" id="NF033510">
    <property type="entry name" value="Ca_tandemer"/>
    <property type="match status" value="2"/>
</dbReference>
<feature type="compositionally biased region" description="Basic and acidic residues" evidence="1">
    <location>
        <begin position="1436"/>
        <end position="1451"/>
    </location>
</feature>
<feature type="compositionally biased region" description="Basic and acidic residues" evidence="1">
    <location>
        <begin position="3436"/>
        <end position="3450"/>
    </location>
</feature>
<feature type="compositionally biased region" description="Basic and acidic residues" evidence="1">
    <location>
        <begin position="874"/>
        <end position="884"/>
    </location>
</feature>
<dbReference type="InterPro" id="IPR013783">
    <property type="entry name" value="Ig-like_fold"/>
</dbReference>
<dbReference type="Pfam" id="PF12245">
    <property type="entry name" value="Big_3_2"/>
    <property type="match status" value="3"/>
</dbReference>
<feature type="region of interest" description="Disordered" evidence="1">
    <location>
        <begin position="1276"/>
        <end position="1299"/>
    </location>
</feature>
<dbReference type="InterPro" id="IPR011049">
    <property type="entry name" value="Serralysin-like_metalloprot_C"/>
</dbReference>
<dbReference type="SUPFAM" id="SSF49313">
    <property type="entry name" value="Cadherin-like"/>
    <property type="match status" value="1"/>
</dbReference>
<protein>
    <submittedName>
        <fullName evidence="3">Ig-like domain-containing protein</fullName>
    </submittedName>
</protein>
<dbReference type="Gene3D" id="2.60.40.60">
    <property type="entry name" value="Cadherins"/>
    <property type="match status" value="1"/>
</dbReference>
<reference evidence="3" key="1">
    <citation type="journal article" date="2021" name="PeerJ">
        <title>Extensive microbial diversity within the chicken gut microbiome revealed by metagenomics and culture.</title>
        <authorList>
            <person name="Gilroy R."/>
            <person name="Ravi A."/>
            <person name="Getino M."/>
            <person name="Pursley I."/>
            <person name="Horton D.L."/>
            <person name="Alikhan N.F."/>
            <person name="Baker D."/>
            <person name="Gharbi K."/>
            <person name="Hall N."/>
            <person name="Watson M."/>
            <person name="Adriaenssens E.M."/>
            <person name="Foster-Nyarko E."/>
            <person name="Jarju S."/>
            <person name="Secka A."/>
            <person name="Antonio M."/>
            <person name="Oren A."/>
            <person name="Chaudhuri R.R."/>
            <person name="La Ragione R."/>
            <person name="Hildebrand F."/>
            <person name="Pallen M.J."/>
        </authorList>
    </citation>
    <scope>NUCLEOTIDE SEQUENCE</scope>
    <source>
        <strain evidence="3">ChiHjej11B10-15683</strain>
    </source>
</reference>
<dbReference type="InterPro" id="IPR041498">
    <property type="entry name" value="Big_6"/>
</dbReference>
<feature type="domain" description="Cadherin" evidence="2">
    <location>
        <begin position="2241"/>
        <end position="2368"/>
    </location>
</feature>
<dbReference type="InterPro" id="IPR002126">
    <property type="entry name" value="Cadherin-like_dom"/>
</dbReference>
<feature type="region of interest" description="Disordered" evidence="1">
    <location>
        <begin position="2725"/>
        <end position="2776"/>
    </location>
</feature>
<feature type="compositionally biased region" description="Polar residues" evidence="1">
    <location>
        <begin position="1535"/>
        <end position="1544"/>
    </location>
</feature>
<dbReference type="GO" id="GO:0016020">
    <property type="term" value="C:membrane"/>
    <property type="evidence" value="ECO:0007669"/>
    <property type="project" value="InterPro"/>
</dbReference>
<feature type="region of interest" description="Disordered" evidence="1">
    <location>
        <begin position="3436"/>
        <end position="3457"/>
    </location>
</feature>
<feature type="compositionally biased region" description="Basic and acidic residues" evidence="1">
    <location>
        <begin position="258"/>
        <end position="267"/>
    </location>
</feature>
<feature type="region of interest" description="Disordered" evidence="1">
    <location>
        <begin position="1532"/>
        <end position="1575"/>
    </location>
</feature>
<feature type="region of interest" description="Disordered" evidence="1">
    <location>
        <begin position="234"/>
        <end position="276"/>
    </location>
</feature>
<feature type="region of interest" description="Disordered" evidence="1">
    <location>
        <begin position="970"/>
        <end position="1038"/>
    </location>
</feature>
<feature type="compositionally biased region" description="Polar residues" evidence="1">
    <location>
        <begin position="3253"/>
        <end position="3272"/>
    </location>
</feature>
<feature type="compositionally biased region" description="Polar residues" evidence="1">
    <location>
        <begin position="1813"/>
        <end position="1822"/>
    </location>
</feature>
<dbReference type="InterPro" id="IPR022038">
    <property type="entry name" value="Ig-like_bact"/>
</dbReference>
<feature type="region of interest" description="Disordered" evidence="1">
    <location>
        <begin position="1813"/>
        <end position="1835"/>
    </location>
</feature>
<reference evidence="3" key="2">
    <citation type="submission" date="2021-09" db="EMBL/GenBank/DDBJ databases">
        <authorList>
            <person name="Gilroy R."/>
        </authorList>
    </citation>
    <scope>NUCLEOTIDE SEQUENCE</scope>
    <source>
        <strain evidence="3">ChiHjej11B10-15683</strain>
    </source>
</reference>
<dbReference type="Proteomes" id="UP000749334">
    <property type="component" value="Unassembled WGS sequence"/>
</dbReference>
<feature type="compositionally biased region" description="Basic and acidic residues" evidence="1">
    <location>
        <begin position="1023"/>
        <end position="1038"/>
    </location>
</feature>
<dbReference type="Pfam" id="PF17936">
    <property type="entry name" value="Big_6"/>
    <property type="match status" value="5"/>
</dbReference>
<feature type="region of interest" description="Disordered" evidence="1">
    <location>
        <begin position="865"/>
        <end position="884"/>
    </location>
</feature>
<dbReference type="EMBL" id="DYVQ01000094">
    <property type="protein sequence ID" value="HJF74723.1"/>
    <property type="molecule type" value="Genomic_DNA"/>
</dbReference>
<accession>A0A921L488</accession>
<dbReference type="CDD" id="cd11304">
    <property type="entry name" value="Cadherin_repeat"/>
    <property type="match status" value="1"/>
</dbReference>
<dbReference type="PROSITE" id="PS50268">
    <property type="entry name" value="CADHERIN_2"/>
    <property type="match status" value="1"/>
</dbReference>
<dbReference type="GO" id="GO:0005509">
    <property type="term" value="F:calcium ion binding"/>
    <property type="evidence" value="ECO:0007669"/>
    <property type="project" value="InterPro"/>
</dbReference>
<proteinExistence type="predicted"/>
<gene>
    <name evidence="3" type="ORF">K8W15_11185</name>
</gene>
<organism evidence="3 4">
    <name type="scientific">Gallibacterium anatis</name>
    <dbReference type="NCBI Taxonomy" id="750"/>
    <lineage>
        <taxon>Bacteria</taxon>
        <taxon>Pseudomonadati</taxon>
        <taxon>Pseudomonadota</taxon>
        <taxon>Gammaproteobacteria</taxon>
        <taxon>Pasteurellales</taxon>
        <taxon>Pasteurellaceae</taxon>
        <taxon>Gallibacterium</taxon>
    </lineage>
</organism>
<dbReference type="Gene3D" id="2.60.40.10">
    <property type="entry name" value="Immunoglobulins"/>
    <property type="match status" value="19"/>
</dbReference>
<name>A0A921L488_9PAST</name>
<feature type="region of interest" description="Disordered" evidence="1">
    <location>
        <begin position="3253"/>
        <end position="3284"/>
    </location>
</feature>
<feature type="region of interest" description="Disordered" evidence="1">
    <location>
        <begin position="152"/>
        <end position="175"/>
    </location>
</feature>
<evidence type="ECO:0000313" key="4">
    <source>
        <dbReference type="Proteomes" id="UP000749334"/>
    </source>
</evidence>
<feature type="compositionally biased region" description="Polar residues" evidence="1">
    <location>
        <begin position="234"/>
        <end position="244"/>
    </location>
</feature>
<feature type="region of interest" description="Disordered" evidence="1">
    <location>
        <begin position="1407"/>
        <end position="1451"/>
    </location>
</feature>
<feature type="compositionally biased region" description="Low complexity" evidence="1">
    <location>
        <begin position="158"/>
        <end position="174"/>
    </location>
</feature>